<feature type="chain" id="PRO_5047440406" description="PXPV repeat-containing protein" evidence="2">
    <location>
        <begin position="36"/>
        <end position="123"/>
    </location>
</feature>
<dbReference type="RefSeq" id="WP_284322753.1">
    <property type="nucleotide sequence ID" value="NZ_BSOB01000053.1"/>
</dbReference>
<gene>
    <name evidence="3" type="ORF">GCM10007901_40210</name>
</gene>
<protein>
    <recommendedName>
        <fullName evidence="5">PXPV repeat-containing protein</fullName>
    </recommendedName>
</protein>
<keyword evidence="4" id="KW-1185">Reference proteome</keyword>
<organism evidence="3 4">
    <name type="scientific">Dyella acidisoli</name>
    <dbReference type="NCBI Taxonomy" id="1867834"/>
    <lineage>
        <taxon>Bacteria</taxon>
        <taxon>Pseudomonadati</taxon>
        <taxon>Pseudomonadota</taxon>
        <taxon>Gammaproteobacteria</taxon>
        <taxon>Lysobacterales</taxon>
        <taxon>Rhodanobacteraceae</taxon>
        <taxon>Dyella</taxon>
    </lineage>
</organism>
<reference evidence="4" key="1">
    <citation type="journal article" date="2019" name="Int. J. Syst. Evol. Microbiol.">
        <title>The Global Catalogue of Microorganisms (GCM) 10K type strain sequencing project: providing services to taxonomists for standard genome sequencing and annotation.</title>
        <authorList>
            <consortium name="The Broad Institute Genomics Platform"/>
            <consortium name="The Broad Institute Genome Sequencing Center for Infectious Disease"/>
            <person name="Wu L."/>
            <person name="Ma J."/>
        </authorList>
    </citation>
    <scope>NUCLEOTIDE SEQUENCE [LARGE SCALE GENOMIC DNA]</scope>
    <source>
        <strain evidence="4">NBRC 111980</strain>
    </source>
</reference>
<dbReference type="Proteomes" id="UP001156670">
    <property type="component" value="Unassembled WGS sequence"/>
</dbReference>
<accession>A0ABQ5XXI2</accession>
<evidence type="ECO:0000313" key="4">
    <source>
        <dbReference type="Proteomes" id="UP001156670"/>
    </source>
</evidence>
<feature type="region of interest" description="Disordered" evidence="1">
    <location>
        <begin position="32"/>
        <end position="62"/>
    </location>
</feature>
<evidence type="ECO:0008006" key="5">
    <source>
        <dbReference type="Google" id="ProtNLM"/>
    </source>
</evidence>
<proteinExistence type="predicted"/>
<evidence type="ECO:0000256" key="2">
    <source>
        <dbReference type="SAM" id="SignalP"/>
    </source>
</evidence>
<keyword evidence="2" id="KW-0732">Signal</keyword>
<comment type="caution">
    <text evidence="3">The sequence shown here is derived from an EMBL/GenBank/DDBJ whole genome shotgun (WGS) entry which is preliminary data.</text>
</comment>
<sequence>MTRTSRNPLYRRLAVASAATSLAILVAASPSVAQAQRHDYGYRRPVPHRPYRPEPPRRGNDSGALIAGALLGVVAGAVIANSTANAAAPPPGAVVYTQAPPPPPPGVVYYQNNYPPPPPPPGY</sequence>
<evidence type="ECO:0000256" key="1">
    <source>
        <dbReference type="SAM" id="MobiDB-lite"/>
    </source>
</evidence>
<evidence type="ECO:0000313" key="3">
    <source>
        <dbReference type="EMBL" id="GLQ95068.1"/>
    </source>
</evidence>
<dbReference type="PROSITE" id="PS51318">
    <property type="entry name" value="TAT"/>
    <property type="match status" value="1"/>
</dbReference>
<dbReference type="EMBL" id="BSOB01000053">
    <property type="protein sequence ID" value="GLQ95068.1"/>
    <property type="molecule type" value="Genomic_DNA"/>
</dbReference>
<feature type="compositionally biased region" description="Basic and acidic residues" evidence="1">
    <location>
        <begin position="51"/>
        <end position="60"/>
    </location>
</feature>
<name>A0ABQ5XXI2_9GAMM</name>
<feature type="signal peptide" evidence="2">
    <location>
        <begin position="1"/>
        <end position="35"/>
    </location>
</feature>
<dbReference type="InterPro" id="IPR006311">
    <property type="entry name" value="TAT_signal"/>
</dbReference>